<keyword evidence="2" id="KW-1185">Reference proteome</keyword>
<dbReference type="AlphaFoldDB" id="A0A494Z035"/>
<comment type="caution">
    <text evidence="1">The sequence shown here is derived from an EMBL/GenBank/DDBJ whole genome shotgun (WGS) entry which is preliminary data.</text>
</comment>
<evidence type="ECO:0000313" key="2">
    <source>
        <dbReference type="Proteomes" id="UP000281813"/>
    </source>
</evidence>
<gene>
    <name evidence="1" type="ORF">D8M05_08975</name>
</gene>
<dbReference type="PROSITE" id="PS51257">
    <property type="entry name" value="PROKAR_LIPOPROTEIN"/>
    <property type="match status" value="1"/>
</dbReference>
<name>A0A494Z035_9BACI</name>
<sequence>MHKFLILILLFVIILGACNQETGNGNKNSNGVNSETLEEDLEPIGQGEHEGQWYSVGRFYSIEQATDIEKIKVGPITLTIESAELIRGNFYDQDNLESYEEEEQEFVSLLVKFTTTDSIEDVTFDSSHISLATNMDDQFEKTDKNLSG</sequence>
<dbReference type="RefSeq" id="WP_121130865.1">
    <property type="nucleotide sequence ID" value="NZ_JBHUFK010000062.1"/>
</dbReference>
<reference evidence="1 2" key="1">
    <citation type="journal article" date="2015" name="Antonie Van Leeuwenhoek">
        <title>Oceanobacillus bengalensis sp. nov., a bacterium isolated from seawater of the Bay of Bengal.</title>
        <authorList>
            <person name="Yongchang O."/>
            <person name="Xiang W."/>
            <person name="Wang G."/>
        </authorList>
    </citation>
    <scope>NUCLEOTIDE SEQUENCE [LARGE SCALE GENOMIC DNA]</scope>
    <source>
        <strain evidence="1 2">MCCC 1K00260</strain>
    </source>
</reference>
<dbReference type="EMBL" id="RBZO01000011">
    <property type="protein sequence ID" value="RKQ15880.1"/>
    <property type="molecule type" value="Genomic_DNA"/>
</dbReference>
<proteinExistence type="predicted"/>
<dbReference type="Proteomes" id="UP000281813">
    <property type="component" value="Unassembled WGS sequence"/>
</dbReference>
<organism evidence="1 2">
    <name type="scientific">Oceanobacillus bengalensis</name>
    <dbReference type="NCBI Taxonomy" id="1435466"/>
    <lineage>
        <taxon>Bacteria</taxon>
        <taxon>Bacillati</taxon>
        <taxon>Bacillota</taxon>
        <taxon>Bacilli</taxon>
        <taxon>Bacillales</taxon>
        <taxon>Bacillaceae</taxon>
        <taxon>Oceanobacillus</taxon>
    </lineage>
</organism>
<evidence type="ECO:0000313" key="1">
    <source>
        <dbReference type="EMBL" id="RKQ15880.1"/>
    </source>
</evidence>
<protein>
    <submittedName>
        <fullName evidence="1">Uncharacterized protein</fullName>
    </submittedName>
</protein>
<accession>A0A494Z035</accession>